<organism evidence="2 3">
    <name type="scientific">Actinoplanes aureus</name>
    <dbReference type="NCBI Taxonomy" id="2792083"/>
    <lineage>
        <taxon>Bacteria</taxon>
        <taxon>Bacillati</taxon>
        <taxon>Actinomycetota</taxon>
        <taxon>Actinomycetes</taxon>
        <taxon>Micromonosporales</taxon>
        <taxon>Micromonosporaceae</taxon>
        <taxon>Actinoplanes</taxon>
    </lineage>
</organism>
<dbReference type="Proteomes" id="UP000598146">
    <property type="component" value="Unassembled WGS sequence"/>
</dbReference>
<evidence type="ECO:0000313" key="3">
    <source>
        <dbReference type="Proteomes" id="UP000598146"/>
    </source>
</evidence>
<dbReference type="EMBL" id="JADQTO010000016">
    <property type="protein sequence ID" value="MBG0565648.1"/>
    <property type="molecule type" value="Genomic_DNA"/>
</dbReference>
<reference evidence="2" key="1">
    <citation type="submission" date="2020-11" db="EMBL/GenBank/DDBJ databases">
        <title>Isolation and identification of active actinomycetes.</title>
        <authorList>
            <person name="Sun X."/>
        </authorList>
    </citation>
    <scope>NUCLEOTIDE SEQUENCE</scope>
    <source>
        <strain evidence="2">NEAU-A11</strain>
    </source>
</reference>
<proteinExistence type="predicted"/>
<feature type="domain" description="PatA-like N-terminal" evidence="1">
    <location>
        <begin position="8"/>
        <end position="129"/>
    </location>
</feature>
<name>A0A931FZF8_9ACTN</name>
<evidence type="ECO:0000313" key="2">
    <source>
        <dbReference type="EMBL" id="MBG0565648.1"/>
    </source>
</evidence>
<gene>
    <name evidence="2" type="ORF">I4J89_29765</name>
</gene>
<comment type="caution">
    <text evidence="2">The sequence shown here is derived from an EMBL/GenBank/DDBJ whole genome shotgun (WGS) entry which is preliminary data.</text>
</comment>
<dbReference type="RefSeq" id="WP_196417427.1">
    <property type="nucleotide sequence ID" value="NZ_JADQTO010000016.1"/>
</dbReference>
<protein>
    <recommendedName>
        <fullName evidence="1">PatA-like N-terminal domain-containing protein</fullName>
    </recommendedName>
</protein>
<accession>A0A931FZF8</accession>
<dbReference type="AlphaFoldDB" id="A0A931FZF8"/>
<dbReference type="InterPro" id="IPR025497">
    <property type="entry name" value="PatA-like_N"/>
</dbReference>
<dbReference type="Pfam" id="PF14332">
    <property type="entry name" value="DUF4388"/>
    <property type="match status" value="1"/>
</dbReference>
<keyword evidence="3" id="KW-1185">Reference proteome</keyword>
<evidence type="ECO:0000259" key="1">
    <source>
        <dbReference type="Pfam" id="PF14332"/>
    </source>
</evidence>
<sequence length="169" mass="17949">MIPGSPATASMRRLLTELGESGRTGALHVGGTPGGVLYLIAGRITYAETPARPGLGERLVSSGRLAPQTWRAAYAEGRGAHQVGRVLLRDGRLGQNELSLRVAAVIADATHELLQQAHAPARFVPGERHWLGEVAAVELGSIGHVTAVRLRTVPGPRRSRRRPLARTGP</sequence>